<accession>A0ABV2RB64</accession>
<dbReference type="PANTHER" id="PTHR36175">
    <property type="entry name" value="CYANOPHYCINASE"/>
    <property type="match status" value="1"/>
</dbReference>
<dbReference type="RefSeq" id="WP_354088771.1">
    <property type="nucleotide sequence ID" value="NZ_JBEPTF010000002.1"/>
</dbReference>
<dbReference type="EMBL" id="JBEPTF010000002">
    <property type="protein sequence ID" value="MET4683819.1"/>
    <property type="molecule type" value="Genomic_DNA"/>
</dbReference>
<keyword evidence="4" id="KW-0720">Serine protease</keyword>
<dbReference type="Pfam" id="PF03575">
    <property type="entry name" value="Peptidase_S51"/>
    <property type="match status" value="1"/>
</dbReference>
<dbReference type="InterPro" id="IPR005320">
    <property type="entry name" value="Peptidase_S51"/>
</dbReference>
<feature type="signal peptide" evidence="5">
    <location>
        <begin position="1"/>
        <end position="25"/>
    </location>
</feature>
<dbReference type="Proteomes" id="UP001549313">
    <property type="component" value="Unassembled WGS sequence"/>
</dbReference>
<evidence type="ECO:0000313" key="7">
    <source>
        <dbReference type="Proteomes" id="UP001549313"/>
    </source>
</evidence>
<feature type="chain" id="PRO_5046436173" evidence="5">
    <location>
        <begin position="26"/>
        <end position="340"/>
    </location>
</feature>
<evidence type="ECO:0000313" key="6">
    <source>
        <dbReference type="EMBL" id="MET4683819.1"/>
    </source>
</evidence>
<dbReference type="GO" id="GO:0004180">
    <property type="term" value="F:carboxypeptidase activity"/>
    <property type="evidence" value="ECO:0007669"/>
    <property type="project" value="UniProtKB-KW"/>
</dbReference>
<dbReference type="GO" id="GO:0008241">
    <property type="term" value="F:peptidyl-dipeptidase activity"/>
    <property type="evidence" value="ECO:0007669"/>
    <property type="project" value="UniProtKB-EC"/>
</dbReference>
<dbReference type="Gene3D" id="3.40.50.880">
    <property type="match status" value="1"/>
</dbReference>
<organism evidence="6 7">
    <name type="scientific">Brevundimonas faecalis</name>
    <dbReference type="NCBI Taxonomy" id="947378"/>
    <lineage>
        <taxon>Bacteria</taxon>
        <taxon>Pseudomonadati</taxon>
        <taxon>Pseudomonadota</taxon>
        <taxon>Alphaproteobacteria</taxon>
        <taxon>Caulobacterales</taxon>
        <taxon>Caulobacteraceae</taxon>
        <taxon>Brevundimonas</taxon>
    </lineage>
</organism>
<keyword evidence="2" id="KW-0645">Protease</keyword>
<dbReference type="SUPFAM" id="SSF52317">
    <property type="entry name" value="Class I glutamine amidotransferase-like"/>
    <property type="match status" value="1"/>
</dbReference>
<keyword evidence="3 6" id="KW-0378">Hydrolase</keyword>
<dbReference type="CDD" id="cd03145">
    <property type="entry name" value="GAT1_cyanophycinase"/>
    <property type="match status" value="1"/>
</dbReference>
<dbReference type="PANTHER" id="PTHR36175:SF1">
    <property type="entry name" value="CYANOPHYCINASE"/>
    <property type="match status" value="1"/>
</dbReference>
<keyword evidence="6" id="KW-0121">Carboxypeptidase</keyword>
<evidence type="ECO:0000256" key="1">
    <source>
        <dbReference type="ARBA" id="ARBA00006534"/>
    </source>
</evidence>
<comment type="caution">
    <text evidence="6">The sequence shown here is derived from an EMBL/GenBank/DDBJ whole genome shotgun (WGS) entry which is preliminary data.</text>
</comment>
<dbReference type="InterPro" id="IPR029062">
    <property type="entry name" value="Class_I_gatase-like"/>
</dbReference>
<evidence type="ECO:0000256" key="4">
    <source>
        <dbReference type="ARBA" id="ARBA00022825"/>
    </source>
</evidence>
<name>A0ABV2RB64_9CAUL</name>
<evidence type="ECO:0000256" key="2">
    <source>
        <dbReference type="ARBA" id="ARBA00022670"/>
    </source>
</evidence>
<comment type="similarity">
    <text evidence="1">Belongs to the peptidase S51 family.</text>
</comment>
<protein>
    <submittedName>
        <fullName evidence="6">Cyanophycinase</fullName>
        <ecNumber evidence="6">3.4.15.6</ecNumber>
    </submittedName>
</protein>
<gene>
    <name evidence="6" type="ORF">ABIE19_001749</name>
</gene>
<reference evidence="6 7" key="1">
    <citation type="submission" date="2024-06" db="EMBL/GenBank/DDBJ databases">
        <title>Sorghum-associated microbial communities from plants grown in Nebraska, USA.</title>
        <authorList>
            <person name="Schachtman D."/>
        </authorList>
    </citation>
    <scope>NUCLEOTIDE SEQUENCE [LARGE SCALE GENOMIC DNA]</scope>
    <source>
        <strain evidence="6 7">2814</strain>
    </source>
</reference>
<proteinExistence type="inferred from homology"/>
<keyword evidence="7" id="KW-1185">Reference proteome</keyword>
<evidence type="ECO:0000256" key="3">
    <source>
        <dbReference type="ARBA" id="ARBA00022801"/>
    </source>
</evidence>
<evidence type="ECO:0000256" key="5">
    <source>
        <dbReference type="SAM" id="SignalP"/>
    </source>
</evidence>
<sequence>MRSTVFALLLGLALAWGAPLQTASAGTPDGYTLFTAGDVSAPTPGATETALMLMGGGDWSYDAFRWFLAKAGNGHLVILRASGDGEGGEEIYRDIGGAASVQTLLFDDRKAAYDPRVLAILERADGVFLAGGDQAKYVRFWKDTPVETALNAHVARGRPIGGTSAGLAILGGGGYGAMDDGSVDSETALKDPMGSEVTMVRDFLDMPYLAHVVTDTHFAVRDRLGRLIAFVAQTRATDDPQAVGLGVDEDGALCVEANGVGRFFTASSGYVWLVQPEGPPFAAPGKPLDYPAVRVTGMGVEGEIDLKTLAVSRPAFSGVASVKAGRLLNAPRPPGAIAAP</sequence>
<keyword evidence="5" id="KW-0732">Signal</keyword>
<dbReference type="EC" id="3.4.15.6" evidence="6"/>